<dbReference type="InterPro" id="IPR016193">
    <property type="entry name" value="Cytidine_deaminase-like"/>
</dbReference>
<dbReference type="InterPro" id="IPR013171">
    <property type="entry name" value="Cyd/dCyd_deaminase_Zn-bd"/>
</dbReference>
<feature type="domain" description="Cytidine/deoxycytidylate deaminase zinc-binding" evidence="1">
    <location>
        <begin position="220"/>
        <end position="297"/>
    </location>
</feature>
<organism evidence="2 3">
    <name type="scientific">Symbiodinium microadriaticum</name>
    <name type="common">Dinoflagellate</name>
    <name type="synonym">Zooxanthella microadriatica</name>
    <dbReference type="NCBI Taxonomy" id="2951"/>
    <lineage>
        <taxon>Eukaryota</taxon>
        <taxon>Sar</taxon>
        <taxon>Alveolata</taxon>
        <taxon>Dinophyceae</taxon>
        <taxon>Suessiales</taxon>
        <taxon>Symbiodiniaceae</taxon>
        <taxon>Symbiodinium</taxon>
    </lineage>
</organism>
<accession>A0A1Q9DK23</accession>
<dbReference type="Pfam" id="PF08211">
    <property type="entry name" value="dCMP_cyt_deam_2"/>
    <property type="match status" value="1"/>
</dbReference>
<evidence type="ECO:0000259" key="1">
    <source>
        <dbReference type="Pfam" id="PF08211"/>
    </source>
</evidence>
<name>A0A1Q9DK23_SYMMI</name>
<evidence type="ECO:0000313" key="3">
    <source>
        <dbReference type="Proteomes" id="UP000186817"/>
    </source>
</evidence>
<proteinExistence type="predicted"/>
<dbReference type="GO" id="GO:0004126">
    <property type="term" value="F:cytidine deaminase activity"/>
    <property type="evidence" value="ECO:0007669"/>
    <property type="project" value="InterPro"/>
</dbReference>
<evidence type="ECO:0000313" key="2">
    <source>
        <dbReference type="EMBL" id="OLP95535.1"/>
    </source>
</evidence>
<dbReference type="OMA" id="CALKTEA"/>
<dbReference type="OrthoDB" id="412463at2759"/>
<keyword evidence="3" id="KW-1185">Reference proteome</keyword>
<dbReference type="GO" id="GO:0008270">
    <property type="term" value="F:zinc ion binding"/>
    <property type="evidence" value="ECO:0007669"/>
    <property type="project" value="InterPro"/>
</dbReference>
<dbReference type="Gene3D" id="3.40.140.10">
    <property type="entry name" value="Cytidine Deaminase, domain 2"/>
    <property type="match status" value="1"/>
</dbReference>
<dbReference type="EMBL" id="LSRX01000499">
    <property type="protein sequence ID" value="OLP95535.1"/>
    <property type="molecule type" value="Genomic_DNA"/>
</dbReference>
<dbReference type="SUPFAM" id="SSF53927">
    <property type="entry name" value="Cytidine deaminase-like"/>
    <property type="match status" value="1"/>
</dbReference>
<dbReference type="AlphaFoldDB" id="A0A1Q9DK23"/>
<protein>
    <recommendedName>
        <fullName evidence="1">Cytidine/deoxycytidylate deaminase zinc-binding domain-containing protein</fullName>
    </recommendedName>
</protein>
<sequence>MRLRHAIWQKLQPSPASPKTLDMVALAEQLGQLPQLQRKPWVILNDCRADFESAMGLSTDALLMTLASWLEDACVGLAHVSGNVYLGLRLDLGARSLAPEQVLLGNLFSHGEIGLDAIASPKLPDDQACSLLAEVATYPSLRWLCSSAQRSEAVAPSLPVTLQPEKPRQVGDIVKPVRRRLLNTYPALRDMIGDPSRKHGNCLQHASFIHYDLRGDTLEEYQASAARIAAKRAYAPVSRPTAGCALKTEAGLFSGSEVATQTGQGGLTPLECALISLGANGLDCMSILSAVWCQPSDEQSILEMREYDRSLLTALSPNAPFDTVLPQ</sequence>
<reference evidence="2 3" key="1">
    <citation type="submission" date="2016-02" db="EMBL/GenBank/DDBJ databases">
        <title>Genome analysis of coral dinoflagellate symbionts highlights evolutionary adaptations to a symbiotic lifestyle.</title>
        <authorList>
            <person name="Aranda M."/>
            <person name="Li Y."/>
            <person name="Liew Y.J."/>
            <person name="Baumgarten S."/>
            <person name="Simakov O."/>
            <person name="Wilson M."/>
            <person name="Piel J."/>
            <person name="Ashoor H."/>
            <person name="Bougouffa S."/>
            <person name="Bajic V.B."/>
            <person name="Ryu T."/>
            <person name="Ravasi T."/>
            <person name="Bayer T."/>
            <person name="Micklem G."/>
            <person name="Kim H."/>
            <person name="Bhak J."/>
            <person name="Lajeunesse T.C."/>
            <person name="Voolstra C.R."/>
        </authorList>
    </citation>
    <scope>NUCLEOTIDE SEQUENCE [LARGE SCALE GENOMIC DNA]</scope>
    <source>
        <strain evidence="2 3">CCMP2467</strain>
    </source>
</reference>
<comment type="caution">
    <text evidence="2">The sequence shown here is derived from an EMBL/GenBank/DDBJ whole genome shotgun (WGS) entry which is preliminary data.</text>
</comment>
<gene>
    <name evidence="2" type="ORF">AK812_SmicGene22303</name>
</gene>
<dbReference type="Proteomes" id="UP000186817">
    <property type="component" value="Unassembled WGS sequence"/>
</dbReference>